<reference evidence="1" key="1">
    <citation type="submission" date="2021-06" db="EMBL/GenBank/DDBJ databases">
        <authorList>
            <person name="Kallberg Y."/>
            <person name="Tangrot J."/>
            <person name="Rosling A."/>
        </authorList>
    </citation>
    <scope>NUCLEOTIDE SEQUENCE</scope>
    <source>
        <strain evidence="1">CL356</strain>
    </source>
</reference>
<comment type="caution">
    <text evidence="1">The sequence shown here is derived from an EMBL/GenBank/DDBJ whole genome shotgun (WGS) entry which is preliminary data.</text>
</comment>
<sequence>KKLTEPTSIYWSRFIVAVILFALIVAYFIIGVIDIMNEVPTIRLWSYQSLNIPVPYTSGGNLTRSVCADTFTWTIGDDVSTSGYFFPNSTQNFVFFPTQANSNVVLRVISGSNSSINSAETLTDLTISLYDQSLSPVHFVTTAPQEQGSPSNRTSFDQTFITSLDSLNVYTLEYNRVSSLPISDAEFDPTVYATIQITAQSFRTNVQQEIKDKTALTLLGLMGGPLAIAASLYYFLFGDAKMYPWGFIHNFGCCLSVSARKELRKHFERNAGDETFQPIMSSSQVQELDEINLVLRDYVVDMGFLDQSVKFKGKNAGDVKKGDL</sequence>
<accession>A0ACA9NIA2</accession>
<proteinExistence type="predicted"/>
<evidence type="ECO:0000313" key="1">
    <source>
        <dbReference type="EMBL" id="CAG8659226.1"/>
    </source>
</evidence>
<dbReference type="Proteomes" id="UP000789525">
    <property type="component" value="Unassembled WGS sequence"/>
</dbReference>
<evidence type="ECO:0000313" key="2">
    <source>
        <dbReference type="Proteomes" id="UP000789525"/>
    </source>
</evidence>
<keyword evidence="2" id="KW-1185">Reference proteome</keyword>
<feature type="non-terminal residue" evidence="1">
    <location>
        <position position="1"/>
    </location>
</feature>
<organism evidence="1 2">
    <name type="scientific">Acaulospora colombiana</name>
    <dbReference type="NCBI Taxonomy" id="27376"/>
    <lineage>
        <taxon>Eukaryota</taxon>
        <taxon>Fungi</taxon>
        <taxon>Fungi incertae sedis</taxon>
        <taxon>Mucoromycota</taxon>
        <taxon>Glomeromycotina</taxon>
        <taxon>Glomeromycetes</taxon>
        <taxon>Diversisporales</taxon>
        <taxon>Acaulosporaceae</taxon>
        <taxon>Acaulospora</taxon>
    </lineage>
</organism>
<dbReference type="EMBL" id="CAJVPT010022271">
    <property type="protein sequence ID" value="CAG8659226.1"/>
    <property type="molecule type" value="Genomic_DNA"/>
</dbReference>
<gene>
    <name evidence="1" type="ORF">ACOLOM_LOCUS8525</name>
</gene>
<protein>
    <submittedName>
        <fullName evidence="1">13706_t:CDS:1</fullName>
    </submittedName>
</protein>
<name>A0ACA9NIA2_9GLOM</name>